<name>A0A8T7M260_9CHLR</name>
<accession>A0A8T7M260</accession>
<dbReference type="SUPFAM" id="SSF82784">
    <property type="entry name" value="OsmC-like"/>
    <property type="match status" value="1"/>
</dbReference>
<dbReference type="InterPro" id="IPR003718">
    <property type="entry name" value="OsmC/Ohr_fam"/>
</dbReference>
<dbReference type="InterPro" id="IPR019904">
    <property type="entry name" value="Peroxiredoxin_OsmC"/>
</dbReference>
<evidence type="ECO:0000313" key="4">
    <source>
        <dbReference type="Proteomes" id="UP001431572"/>
    </source>
</evidence>
<dbReference type="EMBL" id="JACATZ010000001">
    <property type="protein sequence ID" value="NWJ44355.1"/>
    <property type="molecule type" value="Genomic_DNA"/>
</dbReference>
<dbReference type="GO" id="GO:0004601">
    <property type="term" value="F:peroxidase activity"/>
    <property type="evidence" value="ECO:0007669"/>
    <property type="project" value="InterPro"/>
</dbReference>
<dbReference type="InterPro" id="IPR015946">
    <property type="entry name" value="KH_dom-like_a/b"/>
</dbReference>
<dbReference type="GO" id="GO:0006979">
    <property type="term" value="P:response to oxidative stress"/>
    <property type="evidence" value="ECO:0007669"/>
    <property type="project" value="InterPro"/>
</dbReference>
<proteinExistence type="predicted"/>
<organism evidence="1 3">
    <name type="scientific">Candidatus Chlorohelix allophototropha</name>
    <dbReference type="NCBI Taxonomy" id="3003348"/>
    <lineage>
        <taxon>Bacteria</taxon>
        <taxon>Bacillati</taxon>
        <taxon>Chloroflexota</taxon>
        <taxon>Chloroflexia</taxon>
        <taxon>Candidatus Chloroheliales</taxon>
        <taxon>Candidatus Chloroheliaceae</taxon>
        <taxon>Candidatus Chlorohelix</taxon>
    </lineage>
</organism>
<dbReference type="InterPro" id="IPR052707">
    <property type="entry name" value="OsmC_Ohr_Peroxiredoxin"/>
</dbReference>
<dbReference type="Proteomes" id="UP001431572">
    <property type="component" value="Chromosome 1"/>
</dbReference>
<dbReference type="InterPro" id="IPR036102">
    <property type="entry name" value="OsmC/Ohrsf"/>
</dbReference>
<sequence length="142" mass="14932">MAIRKASATWEGNLKDGKGTLKVGSGAFEGPFTFISRFENSGDTNPEELLGAAEAGCFSMALAHGLSQAGHTPKSVRTEAKVNLALVEGGFKITTIELSTEAEVPGLDNSAFQEFAENTRKTCIVSRALTGVEILLEAKLVG</sequence>
<evidence type="ECO:0000313" key="2">
    <source>
        <dbReference type="EMBL" id="WJW66248.1"/>
    </source>
</evidence>
<dbReference type="AlphaFoldDB" id="A0A8T7M260"/>
<evidence type="ECO:0000313" key="1">
    <source>
        <dbReference type="EMBL" id="NWJ44355.1"/>
    </source>
</evidence>
<dbReference type="EMBL" id="CP128399">
    <property type="protein sequence ID" value="WJW66248.1"/>
    <property type="molecule type" value="Genomic_DNA"/>
</dbReference>
<protein>
    <submittedName>
        <fullName evidence="1">OsmC family protein</fullName>
    </submittedName>
</protein>
<reference evidence="2" key="2">
    <citation type="journal article" date="2024" name="Nature">
        <title>Anoxygenic phototroph of the Chloroflexota uses a type I reaction centre.</title>
        <authorList>
            <person name="Tsuji J.M."/>
            <person name="Shaw N.A."/>
            <person name="Nagashima S."/>
            <person name="Venkiteswaran J.J."/>
            <person name="Schiff S.L."/>
            <person name="Watanabe T."/>
            <person name="Fukui M."/>
            <person name="Hanada S."/>
            <person name="Tank M."/>
            <person name="Neufeld J.D."/>
        </authorList>
    </citation>
    <scope>NUCLEOTIDE SEQUENCE</scope>
    <source>
        <strain evidence="2">L227-S17</strain>
    </source>
</reference>
<keyword evidence="4" id="KW-1185">Reference proteome</keyword>
<evidence type="ECO:0000313" key="3">
    <source>
        <dbReference type="Proteomes" id="UP000521676"/>
    </source>
</evidence>
<dbReference type="Gene3D" id="3.30.300.20">
    <property type="match status" value="1"/>
</dbReference>
<gene>
    <name evidence="1" type="ORF">HXX08_00605</name>
    <name evidence="2" type="ORF">OZ401_002040</name>
</gene>
<dbReference type="Pfam" id="PF02566">
    <property type="entry name" value="OsmC"/>
    <property type="match status" value="1"/>
</dbReference>
<dbReference type="Proteomes" id="UP000521676">
    <property type="component" value="Unassembled WGS sequence"/>
</dbReference>
<dbReference type="PANTHER" id="PTHR42830">
    <property type="entry name" value="OSMOTICALLY INDUCIBLE FAMILY PROTEIN"/>
    <property type="match status" value="1"/>
</dbReference>
<dbReference type="RefSeq" id="WP_341468131.1">
    <property type="nucleotide sequence ID" value="NZ_CP128399.1"/>
</dbReference>
<dbReference type="NCBIfam" id="TIGR03562">
    <property type="entry name" value="osmo_induc_OsmC"/>
    <property type="match status" value="1"/>
</dbReference>
<reference evidence="1 3" key="1">
    <citation type="submission" date="2020-06" db="EMBL/GenBank/DDBJ databases">
        <title>Anoxygenic phototrophic Chloroflexota member uses a Type I reaction center.</title>
        <authorList>
            <person name="Tsuji J.M."/>
            <person name="Shaw N.A."/>
            <person name="Nagashima S."/>
            <person name="Venkiteswaran J."/>
            <person name="Schiff S.L."/>
            <person name="Hanada S."/>
            <person name="Tank M."/>
            <person name="Neufeld J.D."/>
        </authorList>
    </citation>
    <scope>NUCLEOTIDE SEQUENCE [LARGE SCALE GENOMIC DNA]</scope>
    <source>
        <strain evidence="1">L227-S17</strain>
    </source>
</reference>
<dbReference type="PANTHER" id="PTHR42830:SF1">
    <property type="entry name" value="OSMOTICALLY INDUCIBLE FAMILY PROTEIN"/>
    <property type="match status" value="1"/>
</dbReference>